<keyword evidence="6" id="KW-1133">Transmembrane helix</keyword>
<comment type="catalytic activity">
    <reaction evidence="1 6">
        <text>Cleavage of hydrophobic, N-terminal signal or leader sequences from secreted and periplasmic proteins.</text>
        <dbReference type="EC" id="3.4.21.89"/>
    </reaction>
</comment>
<keyword evidence="5 6" id="KW-0378">Hydrolase</keyword>
<dbReference type="EC" id="3.4.21.89" evidence="4 6"/>
<keyword evidence="9" id="KW-1185">Reference proteome</keyword>
<dbReference type="NCBIfam" id="TIGR02227">
    <property type="entry name" value="sigpep_I_bact"/>
    <property type="match status" value="1"/>
</dbReference>
<dbReference type="PANTHER" id="PTHR43390:SF1">
    <property type="entry name" value="CHLOROPLAST PROCESSING PEPTIDASE"/>
    <property type="match status" value="1"/>
</dbReference>
<keyword evidence="6" id="KW-0645">Protease</keyword>
<sequence length="184" mass="20944">MNTEQPQMNQIIKKSWRRELRDWAVSLTIAIVVALLIQNYAFAQTEVRNVSMQHTLVEGQRLIEDKISYHFEKPNRGDIVIIDGPESDKRLIKRVIGLPGDKLDIKNGTVYINDVPLKETYIIGTTFTNGMAVPFTVPANEVFVMGDNRENSQDSRELGPIAMSSLEGRAIFRLWPLQKFGQLD</sequence>
<keyword evidence="6" id="KW-0472">Membrane</keyword>
<evidence type="ECO:0000259" key="7">
    <source>
        <dbReference type="Pfam" id="PF10502"/>
    </source>
</evidence>
<reference evidence="9" key="1">
    <citation type="journal article" date="2019" name="Int. J. Syst. Evol. Microbiol.">
        <title>The Global Catalogue of Microorganisms (GCM) 10K type strain sequencing project: providing services to taxonomists for standard genome sequencing and annotation.</title>
        <authorList>
            <consortium name="The Broad Institute Genomics Platform"/>
            <consortium name="The Broad Institute Genome Sequencing Center for Infectious Disease"/>
            <person name="Wu L."/>
            <person name="Ma J."/>
        </authorList>
    </citation>
    <scope>NUCLEOTIDE SEQUENCE [LARGE SCALE GENOMIC DNA]</scope>
    <source>
        <strain evidence="9">CGMCC 1.3240</strain>
    </source>
</reference>
<comment type="similarity">
    <text evidence="3 6">Belongs to the peptidase S26 family.</text>
</comment>
<organism evidence="8 9">
    <name type="scientific">Paenibacillus solisilvae</name>
    <dbReference type="NCBI Taxonomy" id="2486751"/>
    <lineage>
        <taxon>Bacteria</taxon>
        <taxon>Bacillati</taxon>
        <taxon>Bacillota</taxon>
        <taxon>Bacilli</taxon>
        <taxon>Bacillales</taxon>
        <taxon>Paenibacillaceae</taxon>
        <taxon>Paenibacillus</taxon>
    </lineage>
</organism>
<evidence type="ECO:0000256" key="1">
    <source>
        <dbReference type="ARBA" id="ARBA00000677"/>
    </source>
</evidence>
<dbReference type="Pfam" id="PF10502">
    <property type="entry name" value="Peptidase_S26"/>
    <property type="match status" value="1"/>
</dbReference>
<dbReference type="Proteomes" id="UP001596047">
    <property type="component" value="Unassembled WGS sequence"/>
</dbReference>
<accession>A0ABW0VU08</accession>
<dbReference type="PANTHER" id="PTHR43390">
    <property type="entry name" value="SIGNAL PEPTIDASE I"/>
    <property type="match status" value="1"/>
</dbReference>
<dbReference type="InterPro" id="IPR019758">
    <property type="entry name" value="Pept_S26A_signal_pept_1_CS"/>
</dbReference>
<proteinExistence type="inferred from homology"/>
<name>A0ABW0VU08_9BACL</name>
<evidence type="ECO:0000256" key="5">
    <source>
        <dbReference type="ARBA" id="ARBA00022801"/>
    </source>
</evidence>
<feature type="domain" description="Peptidase S26" evidence="7">
    <location>
        <begin position="21"/>
        <end position="175"/>
    </location>
</feature>
<dbReference type="GO" id="GO:0009003">
    <property type="term" value="F:signal peptidase activity"/>
    <property type="evidence" value="ECO:0007669"/>
    <property type="project" value="UniProtKB-EC"/>
</dbReference>
<comment type="caution">
    <text evidence="8">The sequence shown here is derived from an EMBL/GenBank/DDBJ whole genome shotgun (WGS) entry which is preliminary data.</text>
</comment>
<dbReference type="PROSITE" id="PS00761">
    <property type="entry name" value="SPASE_I_3"/>
    <property type="match status" value="1"/>
</dbReference>
<dbReference type="InterPro" id="IPR019757">
    <property type="entry name" value="Pept_S26A_signal_pept_1_Lys-AS"/>
</dbReference>
<dbReference type="Gene3D" id="2.10.109.10">
    <property type="entry name" value="Umud Fragment, subunit A"/>
    <property type="match status" value="1"/>
</dbReference>
<dbReference type="CDD" id="cd06530">
    <property type="entry name" value="S26_SPase_I"/>
    <property type="match status" value="1"/>
</dbReference>
<dbReference type="InterPro" id="IPR019533">
    <property type="entry name" value="Peptidase_S26"/>
</dbReference>
<feature type="transmembrane region" description="Helical" evidence="6">
    <location>
        <begin position="20"/>
        <end position="42"/>
    </location>
</feature>
<evidence type="ECO:0000256" key="3">
    <source>
        <dbReference type="ARBA" id="ARBA00009370"/>
    </source>
</evidence>
<protein>
    <recommendedName>
        <fullName evidence="4 6">Signal peptidase I</fullName>
        <ecNumber evidence="4 6">3.4.21.89</ecNumber>
    </recommendedName>
</protein>
<evidence type="ECO:0000313" key="8">
    <source>
        <dbReference type="EMBL" id="MFC5648938.1"/>
    </source>
</evidence>
<gene>
    <name evidence="8" type="primary">lepB</name>
    <name evidence="8" type="ORF">ACFPYJ_07310</name>
</gene>
<dbReference type="RefSeq" id="WP_379187429.1">
    <property type="nucleotide sequence ID" value="NZ_JBHSOW010000028.1"/>
</dbReference>
<dbReference type="EMBL" id="JBHSOW010000028">
    <property type="protein sequence ID" value="MFC5648938.1"/>
    <property type="molecule type" value="Genomic_DNA"/>
</dbReference>
<evidence type="ECO:0000256" key="2">
    <source>
        <dbReference type="ARBA" id="ARBA00004401"/>
    </source>
</evidence>
<dbReference type="PROSITE" id="PS00760">
    <property type="entry name" value="SPASE_I_2"/>
    <property type="match status" value="1"/>
</dbReference>
<dbReference type="PRINTS" id="PR00727">
    <property type="entry name" value="LEADERPTASE"/>
</dbReference>
<dbReference type="InterPro" id="IPR000223">
    <property type="entry name" value="Pept_S26A_signal_pept_1"/>
</dbReference>
<evidence type="ECO:0000313" key="9">
    <source>
        <dbReference type="Proteomes" id="UP001596047"/>
    </source>
</evidence>
<evidence type="ECO:0000256" key="6">
    <source>
        <dbReference type="RuleBase" id="RU362042"/>
    </source>
</evidence>
<dbReference type="SUPFAM" id="SSF51306">
    <property type="entry name" value="LexA/Signal peptidase"/>
    <property type="match status" value="1"/>
</dbReference>
<comment type="subcellular location">
    <subcellularLocation>
        <location evidence="2">Cell membrane</location>
        <topology evidence="2">Single-pass type II membrane protein</topology>
    </subcellularLocation>
    <subcellularLocation>
        <location evidence="6">Membrane</location>
        <topology evidence="6">Single-pass type II membrane protein</topology>
    </subcellularLocation>
</comment>
<keyword evidence="6" id="KW-0812">Transmembrane</keyword>
<evidence type="ECO:0000256" key="4">
    <source>
        <dbReference type="ARBA" id="ARBA00013208"/>
    </source>
</evidence>
<dbReference type="InterPro" id="IPR036286">
    <property type="entry name" value="LexA/Signal_pep-like_sf"/>
</dbReference>